<organism evidence="4 5">
    <name type="scientific">Prauserella shujinwangii</name>
    <dbReference type="NCBI Taxonomy" id="1453103"/>
    <lineage>
        <taxon>Bacteria</taxon>
        <taxon>Bacillati</taxon>
        <taxon>Actinomycetota</taxon>
        <taxon>Actinomycetes</taxon>
        <taxon>Pseudonocardiales</taxon>
        <taxon>Pseudonocardiaceae</taxon>
        <taxon>Prauserella</taxon>
    </lineage>
</organism>
<dbReference type="Proteomes" id="UP000238362">
    <property type="component" value="Unassembled WGS sequence"/>
</dbReference>
<dbReference type="GO" id="GO:0005737">
    <property type="term" value="C:cytoplasm"/>
    <property type="evidence" value="ECO:0007669"/>
    <property type="project" value="TreeGrafter"/>
</dbReference>
<dbReference type="PANTHER" id="PTHR16305">
    <property type="entry name" value="TESTICULAR SOLUBLE ADENYLYL CYCLASE"/>
    <property type="match status" value="1"/>
</dbReference>
<dbReference type="InterPro" id="IPR041664">
    <property type="entry name" value="AAA_16"/>
</dbReference>
<accession>A0A2T0LPY6</accession>
<evidence type="ECO:0000256" key="1">
    <source>
        <dbReference type="ARBA" id="ARBA00022741"/>
    </source>
</evidence>
<dbReference type="EMBL" id="PVNH01000009">
    <property type="protein sequence ID" value="PRX45405.1"/>
    <property type="molecule type" value="Genomic_DNA"/>
</dbReference>
<evidence type="ECO:0000313" key="4">
    <source>
        <dbReference type="EMBL" id="PRX45405.1"/>
    </source>
</evidence>
<sequence length="1062" mass="115051">MEATQVAAPAVIGREHPASVLRAEIDRTAESHGGLVLVTGEAGIGKTTLVTDAADEARRRGALVLSGSCWHSENAPGYWPWVQVLRALRRGTQPGEWAAAEAAAGAGLSVLLGESAGITLDGLDEAGPTDAFRLYDAVVTALVSVSQSRPVVAVLDDLHWADPASLRLLEFAAQHTWFERVLLVGTYRDAEVEAVEHPLRPLLTPLLSRARTVTLTGLEPDDVGRLLTRTAGTRPGPELVAEVHRRTGGNPFFVEQTARLWQSGGSVTAIAPGVRDAVRRRLAALPDPVGDVLRAACVLGGEFHRQVLAATVAAPVAQVDRLLEQAVAARLVVARGAGRFAFVHDLVRETLYDALDDEQRRSRHATVVRALEGAPSLADRIVPGALARHAHLAGTDLDPEQAARLLVAAAREASTRLAFDESIGHYRRALEIEGLPDTQRVIVSLDLGHELRHHSTEKAEGWAVLTEAATLARRLGEPELLARVALSVYRAGGGEDDHAELKRELIHEARRALVPDGDHGAPLDQQARELTVHLGALARTAGDDEALGFSLWTLHDTIWGPGTAAERLRLTDEMVEVARRTGDLEMEQYATSLSWVARLERGDPGYAERLAAFVALTDREGDVTRMRIGALVDQGIIAGFQGRFADATAHFDEALGAPEPDAEHFSFITHHLRWAVSLMRGRFAELAKLHASLGERDYSFHRLIEAITAVESGDTATASRYYAETEASRLPRMIVPLWLRFQAQLAAATGDPEACARARADLTPYADQWLVALFGCDISGPVTHWLGGLDLAERRWDDAVARFTEAHRTADALHARPWSVLARLGLAEALLGRAAPDDDTAAANLLDDVQREAADLGMEHVPDRVRALREAAAGRSAMEGAGNEFRLVEGVWRLSMAGRTVHVPNTKGLRDLHTLLSRPGTDVPAVRLLAPEGGELVTTARSLGGDAVLDDEAKAAYRRRLALLDEEIDTAVERGADARAAELDRERAALLAELRAAAGLGGRPRRLGDEAERARKTVTARIRDTLRKLDERHPELAEHLRATVSTGASCRYQPERGISWRL</sequence>
<keyword evidence="2" id="KW-0067">ATP-binding</keyword>
<dbReference type="Pfam" id="PF13191">
    <property type="entry name" value="AAA_16"/>
    <property type="match status" value="1"/>
</dbReference>
<reference evidence="4 5" key="1">
    <citation type="submission" date="2018-03" db="EMBL/GenBank/DDBJ databases">
        <title>Genomic Encyclopedia of Type Strains, Phase III (KMG-III): the genomes of soil and plant-associated and newly described type strains.</title>
        <authorList>
            <person name="Whitman W."/>
        </authorList>
    </citation>
    <scope>NUCLEOTIDE SEQUENCE [LARGE SCALE GENOMIC DNA]</scope>
    <source>
        <strain evidence="4 5">CGMCC 4.7125</strain>
    </source>
</reference>
<evidence type="ECO:0000259" key="3">
    <source>
        <dbReference type="Pfam" id="PF13191"/>
    </source>
</evidence>
<dbReference type="PANTHER" id="PTHR16305:SF35">
    <property type="entry name" value="TRANSCRIPTIONAL ACTIVATOR DOMAIN"/>
    <property type="match status" value="1"/>
</dbReference>
<dbReference type="GO" id="GO:0005524">
    <property type="term" value="F:ATP binding"/>
    <property type="evidence" value="ECO:0007669"/>
    <property type="project" value="UniProtKB-KW"/>
</dbReference>
<dbReference type="GO" id="GO:0004016">
    <property type="term" value="F:adenylate cyclase activity"/>
    <property type="evidence" value="ECO:0007669"/>
    <property type="project" value="TreeGrafter"/>
</dbReference>
<proteinExistence type="predicted"/>
<dbReference type="AlphaFoldDB" id="A0A2T0LPY6"/>
<evidence type="ECO:0000256" key="2">
    <source>
        <dbReference type="ARBA" id="ARBA00022840"/>
    </source>
</evidence>
<gene>
    <name evidence="4" type="ORF">B0I33_10968</name>
</gene>
<dbReference type="SUPFAM" id="SSF52540">
    <property type="entry name" value="P-loop containing nucleoside triphosphate hydrolases"/>
    <property type="match status" value="1"/>
</dbReference>
<protein>
    <submittedName>
        <fullName evidence="4">Putative ATPase</fullName>
    </submittedName>
</protein>
<comment type="caution">
    <text evidence="4">The sequence shown here is derived from an EMBL/GenBank/DDBJ whole genome shotgun (WGS) entry which is preliminary data.</text>
</comment>
<name>A0A2T0LPY6_9PSEU</name>
<dbReference type="InterPro" id="IPR027417">
    <property type="entry name" value="P-loop_NTPase"/>
</dbReference>
<feature type="domain" description="Orc1-like AAA ATPase" evidence="3">
    <location>
        <begin position="11"/>
        <end position="184"/>
    </location>
</feature>
<dbReference type="RefSeq" id="WP_181193401.1">
    <property type="nucleotide sequence ID" value="NZ_PVNH01000009.1"/>
</dbReference>
<keyword evidence="5" id="KW-1185">Reference proteome</keyword>
<keyword evidence="1" id="KW-0547">Nucleotide-binding</keyword>
<evidence type="ECO:0000313" key="5">
    <source>
        <dbReference type="Proteomes" id="UP000238362"/>
    </source>
</evidence>